<evidence type="ECO:0000256" key="1">
    <source>
        <dbReference type="SAM" id="SignalP"/>
    </source>
</evidence>
<protein>
    <submittedName>
        <fullName evidence="2">Uncharacterized protein</fullName>
    </submittedName>
</protein>
<keyword evidence="3" id="KW-1185">Reference proteome</keyword>
<name>A0ABW0PYE6_9HYPH</name>
<dbReference type="EMBL" id="JBHSML010000011">
    <property type="protein sequence ID" value="MFC5517641.1"/>
    <property type="molecule type" value="Genomic_DNA"/>
</dbReference>
<feature type="chain" id="PRO_5046557157" evidence="1">
    <location>
        <begin position="25"/>
        <end position="91"/>
    </location>
</feature>
<evidence type="ECO:0000313" key="2">
    <source>
        <dbReference type="EMBL" id="MFC5517641.1"/>
    </source>
</evidence>
<dbReference type="RefSeq" id="WP_266345665.1">
    <property type="nucleotide sequence ID" value="NZ_JAPKNH010000010.1"/>
</dbReference>
<accession>A0ABW0PYE6</accession>
<comment type="caution">
    <text evidence="2">The sequence shown here is derived from an EMBL/GenBank/DDBJ whole genome shotgun (WGS) entry which is preliminary data.</text>
</comment>
<proteinExistence type="predicted"/>
<organism evidence="2 3">
    <name type="scientific">Kaistia terrae</name>
    <dbReference type="NCBI Taxonomy" id="537017"/>
    <lineage>
        <taxon>Bacteria</taxon>
        <taxon>Pseudomonadati</taxon>
        <taxon>Pseudomonadota</taxon>
        <taxon>Alphaproteobacteria</taxon>
        <taxon>Hyphomicrobiales</taxon>
        <taxon>Kaistiaceae</taxon>
        <taxon>Kaistia</taxon>
    </lineage>
</organism>
<gene>
    <name evidence="2" type="ORF">ACFPP9_17815</name>
</gene>
<evidence type="ECO:0000313" key="3">
    <source>
        <dbReference type="Proteomes" id="UP001596150"/>
    </source>
</evidence>
<dbReference type="Proteomes" id="UP001596150">
    <property type="component" value="Unassembled WGS sequence"/>
</dbReference>
<keyword evidence="1" id="KW-0732">Signal</keyword>
<reference evidence="3" key="1">
    <citation type="journal article" date="2019" name="Int. J. Syst. Evol. Microbiol.">
        <title>The Global Catalogue of Microorganisms (GCM) 10K type strain sequencing project: providing services to taxonomists for standard genome sequencing and annotation.</title>
        <authorList>
            <consortium name="The Broad Institute Genomics Platform"/>
            <consortium name="The Broad Institute Genome Sequencing Center for Infectious Disease"/>
            <person name="Wu L."/>
            <person name="Ma J."/>
        </authorList>
    </citation>
    <scope>NUCLEOTIDE SEQUENCE [LARGE SCALE GENOMIC DNA]</scope>
    <source>
        <strain evidence="3">KACC 12633</strain>
    </source>
</reference>
<sequence>MLRTIGIAFAILSISWVASTGARAEDAPPKVVPAECRKIDRCIPTREILDRSGGLDGKVVLDDKAALDDKSVLDKTWIRLDTEKSPLTDVR</sequence>
<feature type="signal peptide" evidence="1">
    <location>
        <begin position="1"/>
        <end position="24"/>
    </location>
</feature>